<feature type="compositionally biased region" description="Polar residues" evidence="1">
    <location>
        <begin position="24"/>
        <end position="33"/>
    </location>
</feature>
<gene>
    <name evidence="2" type="ORF">CEXT_325861</name>
</gene>
<evidence type="ECO:0000313" key="2">
    <source>
        <dbReference type="EMBL" id="GIY30114.1"/>
    </source>
</evidence>
<evidence type="ECO:0000313" key="3">
    <source>
        <dbReference type="Proteomes" id="UP001054945"/>
    </source>
</evidence>
<keyword evidence="3" id="KW-1185">Reference proteome</keyword>
<feature type="compositionally biased region" description="Basic and acidic residues" evidence="1">
    <location>
        <begin position="44"/>
        <end position="54"/>
    </location>
</feature>
<comment type="caution">
    <text evidence="2">The sequence shown here is derived from an EMBL/GenBank/DDBJ whole genome shotgun (WGS) entry which is preliminary data.</text>
</comment>
<feature type="region of interest" description="Disordered" evidence="1">
    <location>
        <begin position="1"/>
        <end position="102"/>
    </location>
</feature>
<evidence type="ECO:0000256" key="1">
    <source>
        <dbReference type="SAM" id="MobiDB-lite"/>
    </source>
</evidence>
<sequence>MTRESDGSFAGSHLDSRHPGDEGNVQQEWQQLVSRGMRTRKQIGKYEAEKDRKTNGASVAVGIKKEGPGQRMHSPTACQMGRMPTAPPLAHQNRLPIPLRPA</sequence>
<name>A0AAV4SAX4_CAEEX</name>
<protein>
    <submittedName>
        <fullName evidence="2">Uncharacterized protein</fullName>
    </submittedName>
</protein>
<dbReference type="EMBL" id="BPLR01009175">
    <property type="protein sequence ID" value="GIY30114.1"/>
    <property type="molecule type" value="Genomic_DNA"/>
</dbReference>
<accession>A0AAV4SAX4</accession>
<dbReference type="Proteomes" id="UP001054945">
    <property type="component" value="Unassembled WGS sequence"/>
</dbReference>
<reference evidence="2 3" key="1">
    <citation type="submission" date="2021-06" db="EMBL/GenBank/DDBJ databases">
        <title>Caerostris extrusa draft genome.</title>
        <authorList>
            <person name="Kono N."/>
            <person name="Arakawa K."/>
        </authorList>
    </citation>
    <scope>NUCLEOTIDE SEQUENCE [LARGE SCALE GENOMIC DNA]</scope>
</reference>
<organism evidence="2 3">
    <name type="scientific">Caerostris extrusa</name>
    <name type="common">Bark spider</name>
    <name type="synonym">Caerostris bankana</name>
    <dbReference type="NCBI Taxonomy" id="172846"/>
    <lineage>
        <taxon>Eukaryota</taxon>
        <taxon>Metazoa</taxon>
        <taxon>Ecdysozoa</taxon>
        <taxon>Arthropoda</taxon>
        <taxon>Chelicerata</taxon>
        <taxon>Arachnida</taxon>
        <taxon>Araneae</taxon>
        <taxon>Araneomorphae</taxon>
        <taxon>Entelegynae</taxon>
        <taxon>Araneoidea</taxon>
        <taxon>Araneidae</taxon>
        <taxon>Caerostris</taxon>
    </lineage>
</organism>
<proteinExistence type="predicted"/>
<dbReference type="AlphaFoldDB" id="A0AAV4SAX4"/>